<dbReference type="Proteomes" id="UP001500466">
    <property type="component" value="Unassembled WGS sequence"/>
</dbReference>
<dbReference type="RefSeq" id="WP_345673749.1">
    <property type="nucleotide sequence ID" value="NZ_BAABHS010000002.1"/>
</dbReference>
<dbReference type="EMBL" id="BAABHS010000002">
    <property type="protein sequence ID" value="GAA4949317.1"/>
    <property type="molecule type" value="Genomic_DNA"/>
</dbReference>
<keyword evidence="7" id="KW-0067">ATP-binding</keyword>
<comment type="caution">
    <text evidence="9">The sequence shown here is derived from an EMBL/GenBank/DDBJ whole genome shotgun (WGS) entry which is preliminary data.</text>
</comment>
<dbReference type="PANTHER" id="PTHR34273">
    <property type="entry name" value="METHYLTHIORIBOSE KINASE"/>
    <property type="match status" value="1"/>
</dbReference>
<reference evidence="10" key="1">
    <citation type="journal article" date="2019" name="Int. J. Syst. Evol. Microbiol.">
        <title>The Global Catalogue of Microorganisms (GCM) 10K type strain sequencing project: providing services to taxonomists for standard genome sequencing and annotation.</title>
        <authorList>
            <consortium name="The Broad Institute Genomics Platform"/>
            <consortium name="The Broad Institute Genome Sequencing Center for Infectious Disease"/>
            <person name="Wu L."/>
            <person name="Ma J."/>
        </authorList>
    </citation>
    <scope>NUCLEOTIDE SEQUENCE [LARGE SCALE GENOMIC DNA]</scope>
    <source>
        <strain evidence="10">JCM 17986</strain>
    </source>
</reference>
<evidence type="ECO:0000313" key="10">
    <source>
        <dbReference type="Proteomes" id="UP001500466"/>
    </source>
</evidence>
<name>A0ABP9GPV7_9ACTN</name>
<keyword evidence="10" id="KW-1185">Reference proteome</keyword>
<comment type="similarity">
    <text evidence="1">Belongs to the methylthioribose kinase family.</text>
</comment>
<dbReference type="InterPro" id="IPR002575">
    <property type="entry name" value="Aminoglycoside_PTrfase"/>
</dbReference>
<evidence type="ECO:0000256" key="6">
    <source>
        <dbReference type="ARBA" id="ARBA00022777"/>
    </source>
</evidence>
<keyword evidence="5" id="KW-0547">Nucleotide-binding</keyword>
<comment type="subunit">
    <text evidence="2">Homodimer.</text>
</comment>
<proteinExistence type="inferred from homology"/>
<feature type="domain" description="Aminoglycoside phosphotransferase" evidence="8">
    <location>
        <begin position="31"/>
        <end position="286"/>
    </location>
</feature>
<dbReference type="SUPFAM" id="SSF56112">
    <property type="entry name" value="Protein kinase-like (PK-like)"/>
    <property type="match status" value="1"/>
</dbReference>
<dbReference type="Pfam" id="PF01636">
    <property type="entry name" value="APH"/>
    <property type="match status" value="1"/>
</dbReference>
<dbReference type="Gene3D" id="3.90.1200.10">
    <property type="match status" value="1"/>
</dbReference>
<keyword evidence="4" id="KW-0808">Transferase</keyword>
<organism evidence="9 10">
    <name type="scientific">Yinghuangia aomiensis</name>
    <dbReference type="NCBI Taxonomy" id="676205"/>
    <lineage>
        <taxon>Bacteria</taxon>
        <taxon>Bacillati</taxon>
        <taxon>Actinomycetota</taxon>
        <taxon>Actinomycetes</taxon>
        <taxon>Kitasatosporales</taxon>
        <taxon>Streptomycetaceae</taxon>
        <taxon>Yinghuangia</taxon>
    </lineage>
</organism>
<evidence type="ECO:0000256" key="2">
    <source>
        <dbReference type="ARBA" id="ARBA00011738"/>
    </source>
</evidence>
<dbReference type="GO" id="GO:0016301">
    <property type="term" value="F:kinase activity"/>
    <property type="evidence" value="ECO:0007669"/>
    <property type="project" value="UniProtKB-KW"/>
</dbReference>
<dbReference type="EC" id="2.7.1.100" evidence="3"/>
<evidence type="ECO:0000256" key="7">
    <source>
        <dbReference type="ARBA" id="ARBA00022840"/>
    </source>
</evidence>
<keyword evidence="6 9" id="KW-0418">Kinase</keyword>
<dbReference type="InterPro" id="IPR011009">
    <property type="entry name" value="Kinase-like_dom_sf"/>
</dbReference>
<evidence type="ECO:0000313" key="9">
    <source>
        <dbReference type="EMBL" id="GAA4949317.1"/>
    </source>
</evidence>
<protein>
    <recommendedName>
        <fullName evidence="3">S-methyl-5-thioribose kinase</fullName>
        <ecNumber evidence="3">2.7.1.100</ecNumber>
    </recommendedName>
</protein>
<evidence type="ECO:0000256" key="3">
    <source>
        <dbReference type="ARBA" id="ARBA00012128"/>
    </source>
</evidence>
<dbReference type="Gene3D" id="3.30.200.20">
    <property type="entry name" value="Phosphorylase Kinase, domain 1"/>
    <property type="match status" value="1"/>
</dbReference>
<dbReference type="InterPro" id="IPR009212">
    <property type="entry name" value="Methylthioribose_kinase"/>
</dbReference>
<gene>
    <name evidence="9" type="primary">mtnK_1</name>
    <name evidence="9" type="ORF">GCM10023205_07140</name>
</gene>
<evidence type="ECO:0000256" key="5">
    <source>
        <dbReference type="ARBA" id="ARBA00022741"/>
    </source>
</evidence>
<accession>A0ABP9GPV7</accession>
<dbReference type="PANTHER" id="PTHR34273:SF2">
    <property type="entry name" value="METHYLTHIORIBOSE KINASE"/>
    <property type="match status" value="1"/>
</dbReference>
<evidence type="ECO:0000256" key="1">
    <source>
        <dbReference type="ARBA" id="ARBA00010165"/>
    </source>
</evidence>
<evidence type="ECO:0000256" key="4">
    <source>
        <dbReference type="ARBA" id="ARBA00022679"/>
    </source>
</evidence>
<dbReference type="NCBIfam" id="TIGR01767">
    <property type="entry name" value="MTRK"/>
    <property type="match status" value="1"/>
</dbReference>
<sequence length="399" mass="42567">MADVVLTVGDVPGYVAGRPTLRGLVDADTLTVTEVGDGNLNLVFICVDAAGRRVVLKQALPYVRLVGPEWPMTELRAAREASALTVHGALSEHVCRLLDFDEEHNVLVLEDLSDHEVFRSRLNAGGAHDGIVERLSEYVADVAFGTSFLGLTEEEFRLRAAAAANPELCAISEALVFTEPFLGAERNSVRPSVAPLLAGLQADAAWVAAALDMKRAFLTRQEMLVHGDLHTGSVFVRGSGDGVSVKAFDSEFACYAPIGFDLGMLWANLVFAGMRAAVLGDDARADALFGSVETSWRVFAARFTAHWPERRDPAGYPDVFLDGWLTGILRDCFGFAGCEAARRTVGLAKVSDVETLDDAPYTAAASAMLRLSRTLLVGRAALGAEDVAGLCRKALGAAG</sequence>
<evidence type="ECO:0000259" key="8">
    <source>
        <dbReference type="Pfam" id="PF01636"/>
    </source>
</evidence>